<dbReference type="GO" id="GO:0016616">
    <property type="term" value="F:oxidoreductase activity, acting on the CH-OH group of donors, NAD or NADP as acceptor"/>
    <property type="evidence" value="ECO:0007669"/>
    <property type="project" value="InterPro"/>
</dbReference>
<dbReference type="AlphaFoldDB" id="A0A2H0C1Z8"/>
<name>A0A2H0C1Z8_9BACT</name>
<proteinExistence type="inferred from homology"/>
<dbReference type="PROSITE" id="PS00670">
    <property type="entry name" value="D_2_HYDROXYACID_DH_2"/>
    <property type="match status" value="1"/>
</dbReference>
<evidence type="ECO:0000313" key="8">
    <source>
        <dbReference type="Proteomes" id="UP000229699"/>
    </source>
</evidence>
<gene>
    <name evidence="7" type="ORF">COW97_02980</name>
</gene>
<dbReference type="Pfam" id="PF00389">
    <property type="entry name" value="2-Hacid_dh"/>
    <property type="match status" value="1"/>
</dbReference>
<dbReference type="Gene3D" id="3.40.50.720">
    <property type="entry name" value="NAD(P)-binding Rossmann-like Domain"/>
    <property type="match status" value="2"/>
</dbReference>
<organism evidence="7 8">
    <name type="scientific">Candidatus Roizmanbacteria bacterium CG22_combo_CG10-13_8_21_14_all_34_12</name>
    <dbReference type="NCBI Taxonomy" id="1974860"/>
    <lineage>
        <taxon>Bacteria</taxon>
        <taxon>Candidatus Roizmaniibacteriota</taxon>
    </lineage>
</organism>
<dbReference type="PANTHER" id="PTHR43761">
    <property type="entry name" value="D-ISOMER SPECIFIC 2-HYDROXYACID DEHYDROGENASE FAMILY PROTEIN (AFU_ORTHOLOGUE AFUA_1G13630)"/>
    <property type="match status" value="1"/>
</dbReference>
<keyword evidence="2 4" id="KW-0560">Oxidoreductase</keyword>
<comment type="caution">
    <text evidence="7">The sequence shown here is derived from an EMBL/GenBank/DDBJ whole genome shotgun (WGS) entry which is preliminary data.</text>
</comment>
<reference evidence="7 8" key="1">
    <citation type="submission" date="2017-09" db="EMBL/GenBank/DDBJ databases">
        <title>Depth-based differentiation of microbial function through sediment-hosted aquifers and enrichment of novel symbionts in the deep terrestrial subsurface.</title>
        <authorList>
            <person name="Probst A.J."/>
            <person name="Ladd B."/>
            <person name="Jarett J.K."/>
            <person name="Geller-Mcgrath D.E."/>
            <person name="Sieber C.M."/>
            <person name="Emerson J.B."/>
            <person name="Anantharaman K."/>
            <person name="Thomas B.C."/>
            <person name="Malmstrom R."/>
            <person name="Stieglmeier M."/>
            <person name="Klingl A."/>
            <person name="Woyke T."/>
            <person name="Ryan C.M."/>
            <person name="Banfield J.F."/>
        </authorList>
    </citation>
    <scope>NUCLEOTIDE SEQUENCE [LARGE SCALE GENOMIC DNA]</scope>
    <source>
        <strain evidence="7">CG22_combo_CG10-13_8_21_14_all_34_12</strain>
    </source>
</reference>
<keyword evidence="3" id="KW-0520">NAD</keyword>
<dbReference type="GO" id="GO:0051287">
    <property type="term" value="F:NAD binding"/>
    <property type="evidence" value="ECO:0007669"/>
    <property type="project" value="InterPro"/>
</dbReference>
<feature type="domain" description="D-isomer specific 2-hydroxyacid dehydrogenase NAD-binding" evidence="6">
    <location>
        <begin position="106"/>
        <end position="272"/>
    </location>
</feature>
<feature type="domain" description="D-isomer specific 2-hydroxyacid dehydrogenase catalytic" evidence="5">
    <location>
        <begin position="12"/>
        <end position="299"/>
    </location>
</feature>
<dbReference type="InterPro" id="IPR029753">
    <property type="entry name" value="D-isomer_DH_CS"/>
</dbReference>
<evidence type="ECO:0000259" key="6">
    <source>
        <dbReference type="Pfam" id="PF02826"/>
    </source>
</evidence>
<accession>A0A2H0C1Z8</accession>
<dbReference type="InterPro" id="IPR036291">
    <property type="entry name" value="NAD(P)-bd_dom_sf"/>
</dbReference>
<dbReference type="InterPro" id="IPR006139">
    <property type="entry name" value="D-isomer_2_OHA_DH_cat_dom"/>
</dbReference>
<evidence type="ECO:0000256" key="4">
    <source>
        <dbReference type="RuleBase" id="RU003719"/>
    </source>
</evidence>
<evidence type="ECO:0000313" key="7">
    <source>
        <dbReference type="EMBL" id="PIP63338.1"/>
    </source>
</evidence>
<evidence type="ECO:0000256" key="3">
    <source>
        <dbReference type="ARBA" id="ARBA00023027"/>
    </source>
</evidence>
<dbReference type="InterPro" id="IPR006140">
    <property type="entry name" value="D-isomer_DH_NAD-bd"/>
</dbReference>
<comment type="similarity">
    <text evidence="1 4">Belongs to the D-isomer specific 2-hydroxyacid dehydrogenase family.</text>
</comment>
<dbReference type="EMBL" id="PCTC01000064">
    <property type="protein sequence ID" value="PIP63338.1"/>
    <property type="molecule type" value="Genomic_DNA"/>
</dbReference>
<evidence type="ECO:0000259" key="5">
    <source>
        <dbReference type="Pfam" id="PF00389"/>
    </source>
</evidence>
<evidence type="ECO:0000256" key="2">
    <source>
        <dbReference type="ARBA" id="ARBA00023002"/>
    </source>
</evidence>
<dbReference type="InterPro" id="IPR050418">
    <property type="entry name" value="D-iso_2-hydroxyacid_DH_PdxB"/>
</dbReference>
<dbReference type="SUPFAM" id="SSF51735">
    <property type="entry name" value="NAD(P)-binding Rossmann-fold domains"/>
    <property type="match status" value="1"/>
</dbReference>
<protein>
    <submittedName>
        <fullName evidence="7">Glycerate dehydrogenase</fullName>
    </submittedName>
</protein>
<evidence type="ECO:0000256" key="1">
    <source>
        <dbReference type="ARBA" id="ARBA00005854"/>
    </source>
</evidence>
<dbReference type="PANTHER" id="PTHR43761:SF1">
    <property type="entry name" value="D-ISOMER SPECIFIC 2-HYDROXYACID DEHYDROGENASE CATALYTIC DOMAIN-CONTAINING PROTEIN-RELATED"/>
    <property type="match status" value="1"/>
</dbReference>
<dbReference type="FunFam" id="3.40.50.720:FF:000203">
    <property type="entry name" value="D-3-phosphoglycerate dehydrogenase (SerA)"/>
    <property type="match status" value="1"/>
</dbReference>
<sequence>MKIISVDKVVIYPEHLQKLKKFGEVIIYNNVPNEKEGIKRIKDADIIVDNWYKMPANVIASAPSLKMICVAATGYEWIDLNETRKRNILVSNSPCYSSEAVAEHTIGLLLHSIRRASESEREMANGKWDPMKFKGKELKRKTLGIIGFGSIGKRIAEITEKGFNMKILHINTQSSITDFERLLKESDFISINAPLTEKTKGMIGQKEFDLMKVGVAIVNTGRGAIINEESLISNLKSGKVFSAGLDVFSNQPINKDNPLFKLTNVTLTPHIGFNTEESEYRLSEIVVNNIKNFIEGHPINIV</sequence>
<dbReference type="SUPFAM" id="SSF52283">
    <property type="entry name" value="Formate/glycerate dehydrogenase catalytic domain-like"/>
    <property type="match status" value="1"/>
</dbReference>
<dbReference type="Proteomes" id="UP000229699">
    <property type="component" value="Unassembled WGS sequence"/>
</dbReference>
<dbReference type="Pfam" id="PF02826">
    <property type="entry name" value="2-Hacid_dh_C"/>
    <property type="match status" value="1"/>
</dbReference>